<dbReference type="Pfam" id="PF13557">
    <property type="entry name" value="Phenol_MetA_deg"/>
    <property type="match status" value="1"/>
</dbReference>
<dbReference type="RefSeq" id="WP_184097492.1">
    <property type="nucleotide sequence ID" value="NZ_JACIJH010000004.1"/>
</dbReference>
<feature type="signal peptide" evidence="1">
    <location>
        <begin position="1"/>
        <end position="20"/>
    </location>
</feature>
<dbReference type="EMBL" id="JACIJH010000004">
    <property type="protein sequence ID" value="MBB5706526.1"/>
    <property type="molecule type" value="Genomic_DNA"/>
</dbReference>
<organism evidence="2 3">
    <name type="scientific">Sphingopyxis panaciterrulae</name>
    <dbReference type="NCBI Taxonomy" id="462372"/>
    <lineage>
        <taxon>Bacteria</taxon>
        <taxon>Pseudomonadati</taxon>
        <taxon>Pseudomonadota</taxon>
        <taxon>Alphaproteobacteria</taxon>
        <taxon>Sphingomonadales</taxon>
        <taxon>Sphingomonadaceae</taxon>
        <taxon>Sphingopyxis</taxon>
    </lineage>
</organism>
<reference evidence="2 3" key="1">
    <citation type="submission" date="2020-08" db="EMBL/GenBank/DDBJ databases">
        <title>Genomic Encyclopedia of Type Strains, Phase IV (KMG-IV): sequencing the most valuable type-strain genomes for metagenomic binning, comparative biology and taxonomic classification.</title>
        <authorList>
            <person name="Goeker M."/>
        </authorList>
    </citation>
    <scope>NUCLEOTIDE SEQUENCE [LARGE SCALE GENOMIC DNA]</scope>
    <source>
        <strain evidence="2 3">DSM 27163</strain>
    </source>
</reference>
<evidence type="ECO:0000256" key="1">
    <source>
        <dbReference type="SAM" id="SignalP"/>
    </source>
</evidence>
<feature type="chain" id="PRO_5031558235" description="MetA-pathway of phenol degradation" evidence="1">
    <location>
        <begin position="21"/>
        <end position="265"/>
    </location>
</feature>
<name>A0A7W9B5B1_9SPHN</name>
<dbReference type="InterPro" id="IPR025737">
    <property type="entry name" value="FApF"/>
</dbReference>
<evidence type="ECO:0000313" key="2">
    <source>
        <dbReference type="EMBL" id="MBB5706526.1"/>
    </source>
</evidence>
<evidence type="ECO:0008006" key="4">
    <source>
        <dbReference type="Google" id="ProtNLM"/>
    </source>
</evidence>
<comment type="caution">
    <text evidence="2">The sequence shown here is derived from an EMBL/GenBank/DDBJ whole genome shotgun (WGS) entry which is preliminary data.</text>
</comment>
<gene>
    <name evidence="2" type="ORF">FHR21_001878</name>
</gene>
<dbReference type="Proteomes" id="UP000537161">
    <property type="component" value="Unassembled WGS sequence"/>
</dbReference>
<keyword evidence="1" id="KW-0732">Signal</keyword>
<accession>A0A7W9B5B1</accession>
<evidence type="ECO:0000313" key="3">
    <source>
        <dbReference type="Proteomes" id="UP000537161"/>
    </source>
</evidence>
<dbReference type="AlphaFoldDB" id="A0A7W9B5B1"/>
<proteinExistence type="predicted"/>
<keyword evidence="3" id="KW-1185">Reference proteome</keyword>
<protein>
    <recommendedName>
        <fullName evidence="4">MetA-pathway of phenol degradation</fullName>
    </recommendedName>
</protein>
<sequence length="265" mass="27316">MPLRSIMLVAALAAATPALAEEGRALCPDRPGLGTPACTVDVGAVVLEVGVADWTLDDNADSRTDSWAFGDTLLRAGLTPSLEVQVGWTMLGHVRERDRATGDRTGRTRTGDVTLALRQNLRSPDGSGFSLAIMPYATLPLGGDGVGAGDWGAGLIVPVSFELGALSLGLSPHVDAAVDADGDGRHLAYGSVAGLGFDLSDDVSAAVELSLTRDRDPAGHATAALAGVSLGWQPGADSQWDIGVNAGLNRASPDVQLYAGYVRRF</sequence>